<evidence type="ECO:0000256" key="2">
    <source>
        <dbReference type="ARBA" id="ARBA00022688"/>
    </source>
</evidence>
<dbReference type="InterPro" id="IPR009078">
    <property type="entry name" value="Ferritin-like_SF"/>
</dbReference>
<evidence type="ECO:0000256" key="7">
    <source>
        <dbReference type="ARBA" id="ARBA00023136"/>
    </source>
</evidence>
<gene>
    <name evidence="8" type="ORF">NHE_0327</name>
</gene>
<evidence type="ECO:0000256" key="4">
    <source>
        <dbReference type="ARBA" id="ARBA00023002"/>
    </source>
</evidence>
<evidence type="ECO:0000256" key="5">
    <source>
        <dbReference type="ARBA" id="ARBA00023004"/>
    </source>
</evidence>
<keyword evidence="4" id="KW-0560">Oxidoreductase</keyword>
<name>X5HJK9_9RICK</name>
<keyword evidence="5" id="KW-0408">Iron</keyword>
<dbReference type="OrthoDB" id="7559360at2"/>
<dbReference type="GO" id="GO:0006744">
    <property type="term" value="P:ubiquinone biosynthetic process"/>
    <property type="evidence" value="ECO:0007669"/>
    <property type="project" value="UniProtKB-KW"/>
</dbReference>
<dbReference type="AlphaFoldDB" id="X5HJK9"/>
<proteinExistence type="predicted"/>
<dbReference type="KEGG" id="nhm:NHE_0327"/>
<protein>
    <submittedName>
        <fullName evidence="8">Ubiquinone biosynthesis COQ7 family protein</fullName>
    </submittedName>
</protein>
<evidence type="ECO:0000256" key="1">
    <source>
        <dbReference type="ARBA" id="ARBA00004749"/>
    </source>
</evidence>
<keyword evidence="8" id="KW-0830">Ubiquinone</keyword>
<keyword evidence="3" id="KW-0479">Metal-binding</keyword>
<evidence type="ECO:0000313" key="9">
    <source>
        <dbReference type="Proteomes" id="UP000023755"/>
    </source>
</evidence>
<dbReference type="STRING" id="1286528.NHE_0327"/>
<dbReference type="GO" id="GO:2000377">
    <property type="term" value="P:regulation of reactive oxygen species metabolic process"/>
    <property type="evidence" value="ECO:0007669"/>
    <property type="project" value="TreeGrafter"/>
</dbReference>
<accession>X5HJK9</accession>
<dbReference type="GO" id="GO:0010468">
    <property type="term" value="P:regulation of gene expression"/>
    <property type="evidence" value="ECO:0007669"/>
    <property type="project" value="TreeGrafter"/>
</dbReference>
<dbReference type="RefSeq" id="WP_038559198.1">
    <property type="nucleotide sequence ID" value="NZ_CP007481.1"/>
</dbReference>
<evidence type="ECO:0000256" key="6">
    <source>
        <dbReference type="ARBA" id="ARBA00023033"/>
    </source>
</evidence>
<dbReference type="GO" id="GO:0046872">
    <property type="term" value="F:metal ion binding"/>
    <property type="evidence" value="ECO:0007669"/>
    <property type="project" value="UniProtKB-KW"/>
</dbReference>
<dbReference type="Pfam" id="PF03232">
    <property type="entry name" value="COQ7"/>
    <property type="match status" value="1"/>
</dbReference>
<evidence type="ECO:0000256" key="3">
    <source>
        <dbReference type="ARBA" id="ARBA00022723"/>
    </source>
</evidence>
<dbReference type="PANTHER" id="PTHR11237:SF4">
    <property type="entry name" value="5-DEMETHOXYUBIQUINONE HYDROXYLASE, MITOCHONDRIAL"/>
    <property type="match status" value="1"/>
</dbReference>
<dbReference type="SUPFAM" id="SSF47240">
    <property type="entry name" value="Ferritin-like"/>
    <property type="match status" value="1"/>
</dbReference>
<organism evidence="8 9">
    <name type="scientific">Neorickettsia helminthoeca str. Oregon</name>
    <dbReference type="NCBI Taxonomy" id="1286528"/>
    <lineage>
        <taxon>Bacteria</taxon>
        <taxon>Pseudomonadati</taxon>
        <taxon>Pseudomonadota</taxon>
        <taxon>Alphaproteobacteria</taxon>
        <taxon>Rickettsiales</taxon>
        <taxon>Anaplasmataceae</taxon>
        <taxon>Neorickettsia</taxon>
    </lineage>
</organism>
<reference evidence="8 9" key="1">
    <citation type="submission" date="2014-03" db="EMBL/GenBank/DDBJ databases">
        <title>Sequencing and Comparison of Genomes and Transcriptome Profiles of Human Ehrlichiosis Agents.</title>
        <authorList>
            <person name="Lin M."/>
            <person name="Daugherty S.C."/>
            <person name="Nagaraj S."/>
            <person name="Cheng Z."/>
            <person name="Xiong Q."/>
            <person name="Lin F.-Y."/>
            <person name="Sengamalay N."/>
            <person name="Ott S."/>
            <person name="Godinez A."/>
            <person name="Tallon L.J."/>
            <person name="Sadzewicz L."/>
            <person name="Fraser C.M."/>
            <person name="Dunning Hotopp J.C."/>
            <person name="Rikihisa Y."/>
        </authorList>
    </citation>
    <scope>NUCLEOTIDE SEQUENCE [LARGE SCALE GENOMIC DNA]</scope>
    <source>
        <strain evidence="8 9">Oregon</strain>
    </source>
</reference>
<comment type="pathway">
    <text evidence="1">Cofactor biosynthesis; ubiquinone biosynthesis.</text>
</comment>
<keyword evidence="2" id="KW-0831">Ubiquinone biosynthesis</keyword>
<dbReference type="HOGENOM" id="CLU_071892_2_0_5"/>
<keyword evidence="7" id="KW-0472">Membrane</keyword>
<keyword evidence="9" id="KW-1185">Reference proteome</keyword>
<dbReference type="InterPro" id="IPR011566">
    <property type="entry name" value="Ubq_synth_Coq7"/>
</dbReference>
<dbReference type="Proteomes" id="UP000023755">
    <property type="component" value="Chromosome"/>
</dbReference>
<dbReference type="GO" id="GO:0008682">
    <property type="term" value="F:3-demethoxyubiquinol 3-hydroxylase activity"/>
    <property type="evidence" value="ECO:0007669"/>
    <property type="project" value="TreeGrafter"/>
</dbReference>
<evidence type="ECO:0000313" key="8">
    <source>
        <dbReference type="EMBL" id="AHX11279.1"/>
    </source>
</evidence>
<dbReference type="EMBL" id="CP007481">
    <property type="protein sequence ID" value="AHX11279.1"/>
    <property type="molecule type" value="Genomic_DNA"/>
</dbReference>
<dbReference type="PANTHER" id="PTHR11237">
    <property type="entry name" value="COENZYME Q10 BIOSYNTHESIS PROTEIN 7"/>
    <property type="match status" value="1"/>
</dbReference>
<keyword evidence="6" id="KW-0503">Monooxygenase</keyword>
<sequence length="175" mass="19931">MQVNRIIDRILRVNHAGECAAVQVYRGQLRGLGDDLEKKKLVSEMMKSEQAHLQFFRSEIINLKTRPSLLLATWKSLAFGLGYLSARAGVPTAMACTVAIEEVIDEHYQKQIRLLEKISLSDTRLLKKIVQFRQDELDHRNIAMENEARKAPCYVAITGITKFCCRVGIFVAKRI</sequence>
<dbReference type="CDD" id="cd01042">
    <property type="entry name" value="DMQH"/>
    <property type="match status" value="1"/>
</dbReference>